<keyword evidence="1" id="KW-0732">Signal</keyword>
<keyword evidence="3" id="KW-1185">Reference proteome</keyword>
<dbReference type="PROSITE" id="PS51257">
    <property type="entry name" value="PROKAR_LIPOPROTEIN"/>
    <property type="match status" value="1"/>
</dbReference>
<organism evidence="2 3">
    <name type="scientific">Streptomyces coeruleoprunus</name>
    <dbReference type="NCBI Taxonomy" id="285563"/>
    <lineage>
        <taxon>Bacteria</taxon>
        <taxon>Bacillati</taxon>
        <taxon>Actinomycetota</taxon>
        <taxon>Actinomycetes</taxon>
        <taxon>Kitasatosporales</taxon>
        <taxon>Streptomycetaceae</taxon>
        <taxon>Streptomyces</taxon>
    </lineage>
</organism>
<name>A0ABV9XI33_9ACTN</name>
<reference evidence="3" key="1">
    <citation type="journal article" date="2019" name="Int. J. Syst. Evol. Microbiol.">
        <title>The Global Catalogue of Microorganisms (GCM) 10K type strain sequencing project: providing services to taxonomists for standard genome sequencing and annotation.</title>
        <authorList>
            <consortium name="The Broad Institute Genomics Platform"/>
            <consortium name="The Broad Institute Genome Sequencing Center for Infectious Disease"/>
            <person name="Wu L."/>
            <person name="Ma J."/>
        </authorList>
    </citation>
    <scope>NUCLEOTIDE SEQUENCE [LARGE SCALE GENOMIC DNA]</scope>
    <source>
        <strain evidence="3">CGMCC 4.1648</strain>
    </source>
</reference>
<dbReference type="RefSeq" id="WP_345686073.1">
    <property type="nucleotide sequence ID" value="NZ_BAABIT010000001.1"/>
</dbReference>
<dbReference type="EMBL" id="JBHSJD010000014">
    <property type="protein sequence ID" value="MFC5024104.1"/>
    <property type="molecule type" value="Genomic_DNA"/>
</dbReference>
<sequence>MTFTRAAAGPVLAAALMLLTGCSGTGQRAAGAPAATSAAVAPRPLTEAEQLRVTDAQQRLIQRCMARHGFSYWPVGQTSLEESRTHGYVSDDVTWAGKHGYGGLIRTKEERARRTNPNIAHRQGLTPERRAAYDKALDQGVDAPVLTAELPGGGTVRKRVGGCVADAERQLYGDPQVWFRAEKTAMSLQPLYVPKIIADPGFQKALSAWKQCMKRAGHPYPDPPAARRAAEQRAARTTPEKAFPAERELAVADAGCARRSSLRTVGKEREAHYVAQLRGQYGEALDTYARLRLRALARAADVVAPRA</sequence>
<proteinExistence type="predicted"/>
<evidence type="ECO:0000256" key="1">
    <source>
        <dbReference type="SAM" id="SignalP"/>
    </source>
</evidence>
<feature type="chain" id="PRO_5046752962" description="Lipoprotein" evidence="1">
    <location>
        <begin position="29"/>
        <end position="307"/>
    </location>
</feature>
<evidence type="ECO:0000313" key="3">
    <source>
        <dbReference type="Proteomes" id="UP001595829"/>
    </source>
</evidence>
<evidence type="ECO:0000313" key="2">
    <source>
        <dbReference type="EMBL" id="MFC5024104.1"/>
    </source>
</evidence>
<evidence type="ECO:0008006" key="4">
    <source>
        <dbReference type="Google" id="ProtNLM"/>
    </source>
</evidence>
<protein>
    <recommendedName>
        <fullName evidence="4">Lipoprotein</fullName>
    </recommendedName>
</protein>
<gene>
    <name evidence="2" type="ORF">ACFPM3_18420</name>
</gene>
<comment type="caution">
    <text evidence="2">The sequence shown here is derived from an EMBL/GenBank/DDBJ whole genome shotgun (WGS) entry which is preliminary data.</text>
</comment>
<dbReference type="Proteomes" id="UP001595829">
    <property type="component" value="Unassembled WGS sequence"/>
</dbReference>
<accession>A0ABV9XI33</accession>
<feature type="signal peptide" evidence="1">
    <location>
        <begin position="1"/>
        <end position="28"/>
    </location>
</feature>